<keyword evidence="3" id="KW-1185">Reference proteome</keyword>
<proteinExistence type="predicted"/>
<organism evidence="2 3">
    <name type="scientific">Aquipseudomonas ullengensis</name>
    <dbReference type="NCBI Taxonomy" id="2759166"/>
    <lineage>
        <taxon>Bacteria</taxon>
        <taxon>Pseudomonadati</taxon>
        <taxon>Pseudomonadota</taxon>
        <taxon>Gammaproteobacteria</taxon>
        <taxon>Pseudomonadales</taxon>
        <taxon>Pseudomonadaceae</taxon>
        <taxon>Aquipseudomonas</taxon>
    </lineage>
</organism>
<evidence type="ECO:0000259" key="1">
    <source>
        <dbReference type="Pfam" id="PF13474"/>
    </source>
</evidence>
<dbReference type="AlphaFoldDB" id="A0A7W4LI32"/>
<dbReference type="InterPro" id="IPR037401">
    <property type="entry name" value="SnoaL-like"/>
</dbReference>
<reference evidence="2 3" key="1">
    <citation type="submission" date="2020-08" db="EMBL/GenBank/DDBJ databases">
        <authorList>
            <person name="Kim C.M."/>
        </authorList>
    </citation>
    <scope>NUCLEOTIDE SEQUENCE [LARGE SCALE GENOMIC DNA]</scope>
    <source>
        <strain evidence="2 3">UL070</strain>
    </source>
</reference>
<evidence type="ECO:0000313" key="2">
    <source>
        <dbReference type="EMBL" id="MBB2493583.1"/>
    </source>
</evidence>
<protein>
    <submittedName>
        <fullName evidence="2">Nuclear transport factor 2 family protein</fullName>
    </submittedName>
</protein>
<dbReference type="EMBL" id="JACJUD010000001">
    <property type="protein sequence ID" value="MBB2493583.1"/>
    <property type="molecule type" value="Genomic_DNA"/>
</dbReference>
<gene>
    <name evidence="2" type="ORF">H3H51_01050</name>
</gene>
<accession>A0A7W4LI32</accession>
<sequence length="148" mass="16527">MTAATAPRESTTPLRDLLDSWVKANLAKDLDAIVSHYSADVLAFDAVMQLQFKGREAYRAHWKVCLDMCAGPTTFEVNELEQEANGELGFGHFLCYCAGTDAEGKSQGCWLRVSQGYRREGGRWLIAHEHFSVPFDPENGQALFELKP</sequence>
<dbReference type="SUPFAM" id="SSF54427">
    <property type="entry name" value="NTF2-like"/>
    <property type="match status" value="1"/>
</dbReference>
<dbReference type="Pfam" id="PF13474">
    <property type="entry name" value="SnoaL_3"/>
    <property type="match status" value="1"/>
</dbReference>
<feature type="domain" description="SnoaL-like" evidence="1">
    <location>
        <begin position="15"/>
        <end position="135"/>
    </location>
</feature>
<dbReference type="RefSeq" id="WP_183087165.1">
    <property type="nucleotide sequence ID" value="NZ_JACJUD010000001.1"/>
</dbReference>
<dbReference type="InterPro" id="IPR032710">
    <property type="entry name" value="NTF2-like_dom_sf"/>
</dbReference>
<comment type="caution">
    <text evidence="2">The sequence shown here is derived from an EMBL/GenBank/DDBJ whole genome shotgun (WGS) entry which is preliminary data.</text>
</comment>
<name>A0A7W4LI32_9GAMM</name>
<evidence type="ECO:0000313" key="3">
    <source>
        <dbReference type="Proteomes" id="UP000542720"/>
    </source>
</evidence>
<dbReference type="Proteomes" id="UP000542720">
    <property type="component" value="Unassembled WGS sequence"/>
</dbReference>
<dbReference type="Gene3D" id="3.10.450.50">
    <property type="match status" value="1"/>
</dbReference>